<dbReference type="Proteomes" id="UP001168972">
    <property type="component" value="Unassembled WGS sequence"/>
</dbReference>
<comment type="caution">
    <text evidence="6">The sequence shown here is derived from an EMBL/GenBank/DDBJ whole genome shotgun (WGS) entry which is preliminary data.</text>
</comment>
<protein>
    <recommendedName>
        <fullName evidence="8">Tight junction protein ZO-2</fullName>
    </recommendedName>
</protein>
<dbReference type="SUPFAM" id="SSF47986">
    <property type="entry name" value="DEATH domain"/>
    <property type="match status" value="1"/>
</dbReference>
<dbReference type="GO" id="GO:0042981">
    <property type="term" value="P:regulation of apoptotic process"/>
    <property type="evidence" value="ECO:0007669"/>
    <property type="project" value="InterPro"/>
</dbReference>
<dbReference type="PROSITE" id="PS50106">
    <property type="entry name" value="PDZ"/>
    <property type="match status" value="3"/>
</dbReference>
<evidence type="ECO:0000256" key="1">
    <source>
        <dbReference type="ARBA" id="ARBA00022443"/>
    </source>
</evidence>
<dbReference type="InterPro" id="IPR036034">
    <property type="entry name" value="PDZ_sf"/>
</dbReference>
<feature type="domain" description="CARD" evidence="5">
    <location>
        <begin position="10"/>
        <end position="94"/>
    </location>
</feature>
<feature type="region of interest" description="Disordered" evidence="2">
    <location>
        <begin position="454"/>
        <end position="501"/>
    </location>
</feature>
<evidence type="ECO:0000259" key="3">
    <source>
        <dbReference type="PROSITE" id="PS50052"/>
    </source>
</evidence>
<feature type="domain" description="PDZ" evidence="4">
    <location>
        <begin position="347"/>
        <end position="420"/>
    </location>
</feature>
<dbReference type="PROSITE" id="PS50209">
    <property type="entry name" value="CARD"/>
    <property type="match status" value="1"/>
</dbReference>
<evidence type="ECO:0000313" key="6">
    <source>
        <dbReference type="EMBL" id="KAK0162700.1"/>
    </source>
</evidence>
<dbReference type="SUPFAM" id="SSF50044">
    <property type="entry name" value="SH3-domain"/>
    <property type="match status" value="1"/>
</dbReference>
<evidence type="ECO:0000259" key="4">
    <source>
        <dbReference type="PROSITE" id="PS50106"/>
    </source>
</evidence>
<dbReference type="InterPro" id="IPR001452">
    <property type="entry name" value="SH3_domain"/>
</dbReference>
<dbReference type="Pfam" id="PF00625">
    <property type="entry name" value="Guanylate_kin"/>
    <property type="match status" value="1"/>
</dbReference>
<dbReference type="InterPro" id="IPR001315">
    <property type="entry name" value="CARD"/>
</dbReference>
<dbReference type="EMBL" id="JAQQBR010001833">
    <property type="protein sequence ID" value="KAK0162700.1"/>
    <property type="molecule type" value="Genomic_DNA"/>
</dbReference>
<dbReference type="InterPro" id="IPR027417">
    <property type="entry name" value="P-loop_NTPase"/>
</dbReference>
<dbReference type="GO" id="GO:0150105">
    <property type="term" value="P:protein localization to cell-cell junction"/>
    <property type="evidence" value="ECO:0007669"/>
    <property type="project" value="TreeGrafter"/>
</dbReference>
<dbReference type="CDD" id="cd01671">
    <property type="entry name" value="CARD"/>
    <property type="match status" value="1"/>
</dbReference>
<dbReference type="Gene3D" id="1.10.533.10">
    <property type="entry name" value="Death Domain, Fas"/>
    <property type="match status" value="1"/>
</dbReference>
<dbReference type="Pfam" id="PF00595">
    <property type="entry name" value="PDZ"/>
    <property type="match status" value="2"/>
</dbReference>
<dbReference type="GO" id="GO:0005886">
    <property type="term" value="C:plasma membrane"/>
    <property type="evidence" value="ECO:0007669"/>
    <property type="project" value="TreeGrafter"/>
</dbReference>
<dbReference type="InterPro" id="IPR036028">
    <property type="entry name" value="SH3-like_dom_sf"/>
</dbReference>
<dbReference type="SUPFAM" id="SSF52540">
    <property type="entry name" value="P-loop containing nucleoside triphosphate hydrolases"/>
    <property type="match status" value="1"/>
</dbReference>
<dbReference type="InterPro" id="IPR008144">
    <property type="entry name" value="Guanylate_kin-like_dom"/>
</dbReference>
<keyword evidence="1" id="KW-0728">SH3 domain</keyword>
<dbReference type="PANTHER" id="PTHR13865">
    <property type="entry name" value="TIGHT JUNCTION PROTEIN"/>
    <property type="match status" value="1"/>
</dbReference>
<organism evidence="6 7">
    <name type="scientific">Microctonus hyperodae</name>
    <name type="common">Parasitoid wasp</name>
    <dbReference type="NCBI Taxonomy" id="165561"/>
    <lineage>
        <taxon>Eukaryota</taxon>
        <taxon>Metazoa</taxon>
        <taxon>Ecdysozoa</taxon>
        <taxon>Arthropoda</taxon>
        <taxon>Hexapoda</taxon>
        <taxon>Insecta</taxon>
        <taxon>Pterygota</taxon>
        <taxon>Neoptera</taxon>
        <taxon>Endopterygota</taxon>
        <taxon>Hymenoptera</taxon>
        <taxon>Apocrita</taxon>
        <taxon>Ichneumonoidea</taxon>
        <taxon>Braconidae</taxon>
        <taxon>Euphorinae</taxon>
        <taxon>Microctonus</taxon>
    </lineage>
</organism>
<reference evidence="6" key="2">
    <citation type="submission" date="2023-03" db="EMBL/GenBank/DDBJ databases">
        <authorList>
            <person name="Inwood S.N."/>
            <person name="Skelly J.G."/>
            <person name="Guhlin J."/>
            <person name="Harrop T.W.R."/>
            <person name="Goldson S.G."/>
            <person name="Dearden P.K."/>
        </authorList>
    </citation>
    <scope>NUCLEOTIDE SEQUENCE</scope>
    <source>
        <strain evidence="6">Lincoln</strain>
        <tissue evidence="6">Whole body</tissue>
    </source>
</reference>
<dbReference type="SMART" id="SM00072">
    <property type="entry name" value="GuKc"/>
    <property type="match status" value="1"/>
</dbReference>
<accession>A0AA39KI97</accession>
<dbReference type="GO" id="GO:0005923">
    <property type="term" value="C:bicellular tight junction"/>
    <property type="evidence" value="ECO:0007669"/>
    <property type="project" value="TreeGrafter"/>
</dbReference>
<dbReference type="InterPro" id="IPR011029">
    <property type="entry name" value="DEATH-like_dom_sf"/>
</dbReference>
<gene>
    <name evidence="6" type="ORF">PV327_006456</name>
</gene>
<feature type="region of interest" description="Disordered" evidence="2">
    <location>
        <begin position="959"/>
        <end position="981"/>
    </location>
</feature>
<dbReference type="SUPFAM" id="SSF50156">
    <property type="entry name" value="PDZ domain-like"/>
    <property type="match status" value="3"/>
</dbReference>
<dbReference type="InterPro" id="IPR001478">
    <property type="entry name" value="PDZ"/>
</dbReference>
<proteinExistence type="predicted"/>
<reference evidence="6" key="1">
    <citation type="journal article" date="2023" name="bioRxiv">
        <title>Scaffold-level genome assemblies of two parasitoid biocontrol wasps reveal the parthenogenesis mechanism and an associated novel virus.</title>
        <authorList>
            <person name="Inwood S."/>
            <person name="Skelly J."/>
            <person name="Guhlin J."/>
            <person name="Harrop T."/>
            <person name="Goldson S."/>
            <person name="Dearden P."/>
        </authorList>
    </citation>
    <scope>NUCLEOTIDE SEQUENCE</scope>
    <source>
        <strain evidence="6">Lincoln</strain>
        <tissue evidence="6">Whole body</tissue>
    </source>
</reference>
<evidence type="ECO:0000259" key="5">
    <source>
        <dbReference type="PROSITE" id="PS50209"/>
    </source>
</evidence>
<dbReference type="PROSITE" id="PS50052">
    <property type="entry name" value="GUANYLATE_KINASE_2"/>
    <property type="match status" value="1"/>
</dbReference>
<dbReference type="CDD" id="cd11859">
    <property type="entry name" value="SH3_ZO"/>
    <property type="match status" value="1"/>
</dbReference>
<feature type="domain" description="PDZ" evidence="4">
    <location>
        <begin position="536"/>
        <end position="609"/>
    </location>
</feature>
<dbReference type="Gene3D" id="2.30.42.10">
    <property type="match status" value="3"/>
</dbReference>
<evidence type="ECO:0000313" key="7">
    <source>
        <dbReference type="Proteomes" id="UP001168972"/>
    </source>
</evidence>
<evidence type="ECO:0008006" key="8">
    <source>
        <dbReference type="Google" id="ProtNLM"/>
    </source>
</evidence>
<dbReference type="AlphaFoldDB" id="A0AA39KI97"/>
<dbReference type="GO" id="GO:0045216">
    <property type="term" value="P:cell-cell junction organization"/>
    <property type="evidence" value="ECO:0007669"/>
    <property type="project" value="TreeGrafter"/>
</dbReference>
<feature type="domain" description="PDZ" evidence="4">
    <location>
        <begin position="242"/>
        <end position="329"/>
    </location>
</feature>
<name>A0AA39KI97_MICHY</name>
<dbReference type="FunFam" id="2.30.42.10:FF:000138">
    <property type="entry name" value="Uncharacterized protein, isoform C"/>
    <property type="match status" value="1"/>
</dbReference>
<evidence type="ECO:0000256" key="2">
    <source>
        <dbReference type="SAM" id="MobiDB-lite"/>
    </source>
</evidence>
<dbReference type="CDD" id="cd06729">
    <property type="entry name" value="PDZ3_ZO1-like_domain"/>
    <property type="match status" value="1"/>
</dbReference>
<feature type="compositionally biased region" description="Polar residues" evidence="2">
    <location>
        <begin position="144"/>
        <end position="154"/>
    </location>
</feature>
<sequence>MASLLEIKGLLSRHKASLLRELNTTDLLSVLVKRGVITEVDKDAVGGNADGSIDSDIDLFIDVIGAKGFDAFREFCFALEAECPHVLNDLLVDQHGITDPDYQNDEHQMHVEQHQLMQQQQQLVNDELHSVSVKKIEEQQQFFSNHNNDQQSHGNDVDDDKDKDEVKVNTIGTVMRQSVSTLNISQQDDTKSLDLKTNQDSESFIKECTDSIETQRWSGFPDEILDEPVDEPVGDRGWEVHHVTVTRVPGYGFGIAVSGGRDNPHFTNGDPAIAISDVLKAGPAEGKLQVNDRIISANGVSLEGADYGAAVRVLRDSGSTVLLVVKRRSIGLTSGSSPGNPPPQSHRLTLTRNNKKDDFGIVLGCRLYVREVTRENTGAKTGDIVTRIGGIAADNMSLKEARKIMDQCKDRLSIVVSRETPLNGINNNYQPGKGESGEFLSGASYSSQNLYVPPPTRQPIEDKSNLAPRGRSRGPLMDVSLSQLDLPATPTVDPPRPPPPRMEDYYTTRRQLYDEDPLIQRTKQPMPDPRFITFQKEGSVGVRLTGGNETGVFVTAVQPGSPASLQGLQAGDKILKVNDMDMKGVTREEAVLFLLSLQEQIDLIVQHRRQEYDQIIASGRGDSFHIKTHFHYEQPDKGEMSFRSGDVFHVIDTLHNGVVGSWQVFRIGRNNQEVQKGTIPNKARAEELATAQFNATKKELSASESRGSFFRRRRGSHRRSKSLGRDHWDDVVFSDSVSKFPAYERVVLRHPGFIRPVVLFGPVADLAREKLLKDFPDKFTSPQMESQMEEVSGKGTKPSGIIRLSAIREVMDRGKHALLDITPNAVDRLNYAQFYPIVIFLKAETKQVVKEMRAGIPKSAHKSSKKLLEQCQKLDKIWGHVFSAVITLTTPEAWYRKLRELIDRQQQGPLWMSQTKPIEMVSDLYLPPLYYPYRSTSPIPPSIPNNNTRIYHEPNNNINFSQFPPPRPPSPLVTSSPIRSPHPNENVIHEQFFGYI</sequence>
<dbReference type="Gene3D" id="2.30.30.40">
    <property type="entry name" value="SH3 Domains"/>
    <property type="match status" value="1"/>
</dbReference>
<dbReference type="CDD" id="cd06727">
    <property type="entry name" value="PDZ1_ZO1-like"/>
    <property type="match status" value="1"/>
</dbReference>
<dbReference type="InterPro" id="IPR008145">
    <property type="entry name" value="GK/Ca_channel_bsu"/>
</dbReference>
<dbReference type="SMART" id="SM00228">
    <property type="entry name" value="PDZ"/>
    <property type="match status" value="3"/>
</dbReference>
<feature type="domain" description="Guanylate kinase-like" evidence="3">
    <location>
        <begin position="803"/>
        <end position="903"/>
    </location>
</feature>
<keyword evidence="7" id="KW-1185">Reference proteome</keyword>
<feature type="region of interest" description="Disordered" evidence="2">
    <location>
        <begin position="144"/>
        <end position="163"/>
    </location>
</feature>
<dbReference type="Pfam" id="PF07653">
    <property type="entry name" value="SH3_2"/>
    <property type="match status" value="1"/>
</dbReference>
<dbReference type="GO" id="GO:0050839">
    <property type="term" value="F:cell adhesion molecule binding"/>
    <property type="evidence" value="ECO:0007669"/>
    <property type="project" value="TreeGrafter"/>
</dbReference>
<dbReference type="PANTHER" id="PTHR13865:SF28">
    <property type="entry name" value="POLYCHAETOID, ISOFORM O"/>
    <property type="match status" value="1"/>
</dbReference>
<dbReference type="GO" id="GO:0098609">
    <property type="term" value="P:cell-cell adhesion"/>
    <property type="evidence" value="ECO:0007669"/>
    <property type="project" value="TreeGrafter"/>
</dbReference>
<dbReference type="Gene3D" id="3.40.50.300">
    <property type="entry name" value="P-loop containing nucleotide triphosphate hydrolases"/>
    <property type="match status" value="1"/>
</dbReference>